<dbReference type="PANTHER" id="PTHR46922">
    <property type="entry name" value="DHHA1 DOMAIN PROTEIN"/>
    <property type="match status" value="1"/>
</dbReference>
<reference evidence="2 3" key="1">
    <citation type="journal article" date="2016" name="Nat. Commun.">
        <title>Thousands of microbial genomes shed light on interconnected biogeochemical processes in an aquifer system.</title>
        <authorList>
            <person name="Anantharaman K."/>
            <person name="Brown C.T."/>
            <person name="Hug L.A."/>
            <person name="Sharon I."/>
            <person name="Castelle C.J."/>
            <person name="Probst A.J."/>
            <person name="Thomas B.C."/>
            <person name="Singh A."/>
            <person name="Wilkins M.J."/>
            <person name="Karaoz U."/>
            <person name="Brodie E.L."/>
            <person name="Williams K.H."/>
            <person name="Hubbard S.S."/>
            <person name="Banfield J.F."/>
        </authorList>
    </citation>
    <scope>NUCLEOTIDE SEQUENCE [LARGE SCALE GENOMIC DNA]</scope>
</reference>
<dbReference type="InterPro" id="IPR038763">
    <property type="entry name" value="DHH_sf"/>
</dbReference>
<dbReference type="Gene3D" id="3.10.310.30">
    <property type="match status" value="1"/>
</dbReference>
<dbReference type="Proteomes" id="UP000176893">
    <property type="component" value="Unassembled WGS sequence"/>
</dbReference>
<dbReference type="AlphaFoldDB" id="A0A1F8ECE8"/>
<dbReference type="PANTHER" id="PTHR46922:SF4">
    <property type="entry name" value="DHHA1 DOMAIN PROTEIN"/>
    <property type="match status" value="1"/>
</dbReference>
<comment type="caution">
    <text evidence="2">The sequence shown here is derived from an EMBL/GenBank/DDBJ whole genome shotgun (WGS) entry which is preliminary data.</text>
</comment>
<gene>
    <name evidence="2" type="ORF">A2649_02875</name>
</gene>
<dbReference type="STRING" id="1802661.A2649_02875"/>
<evidence type="ECO:0000313" key="2">
    <source>
        <dbReference type="EMBL" id="OGM98493.1"/>
    </source>
</evidence>
<dbReference type="GO" id="GO:0003676">
    <property type="term" value="F:nucleic acid binding"/>
    <property type="evidence" value="ECO:0007669"/>
    <property type="project" value="InterPro"/>
</dbReference>
<sequence>MNNLKITKDTVVIYHGECPDGFSAAWVAWKKFGDHADYIPGHHGEAPPEELTNKEIYFLDFVYPTDLMAKIVKNSKRVVVIDHHKSVEESVKMAHEYVYEMDHSAAVLSWMYFYPDTAIPWLLRYVEDMDLWNLELPDILPVALFYNTVNKDFDTWSKLAKDFDDESTRSRYIEEGKIMLKYEAKLINEIINSNKETVQFEGHEVYSVNSPHAFASQIGNALCAEKPPVAIVWQWSNGGIEVSLRSDGSVDVSEIAKKFGGGGHKTAAGFKFGGKPDFPWKPLKQNNDKK</sequence>
<feature type="domain" description="DHHA1" evidence="1">
    <location>
        <begin position="228"/>
        <end position="272"/>
    </location>
</feature>
<accession>A0A1F8ECE8</accession>
<evidence type="ECO:0000313" key="3">
    <source>
        <dbReference type="Proteomes" id="UP000176893"/>
    </source>
</evidence>
<proteinExistence type="predicted"/>
<evidence type="ECO:0000259" key="1">
    <source>
        <dbReference type="Pfam" id="PF02272"/>
    </source>
</evidence>
<dbReference type="Pfam" id="PF02272">
    <property type="entry name" value="DHHA1"/>
    <property type="match status" value="1"/>
</dbReference>
<dbReference type="InterPro" id="IPR003156">
    <property type="entry name" value="DHHA1_dom"/>
</dbReference>
<name>A0A1F8ECE8_9BACT</name>
<dbReference type="EMBL" id="MGJB01000015">
    <property type="protein sequence ID" value="OGM98493.1"/>
    <property type="molecule type" value="Genomic_DNA"/>
</dbReference>
<protein>
    <recommendedName>
        <fullName evidence="1">DHHA1 domain-containing protein</fullName>
    </recommendedName>
</protein>
<dbReference type="SUPFAM" id="SSF64182">
    <property type="entry name" value="DHH phosphoesterases"/>
    <property type="match status" value="1"/>
</dbReference>
<organism evidence="2 3">
    <name type="scientific">Candidatus Yanofskybacteria bacterium RIFCSPHIGHO2_01_FULL_41_26</name>
    <dbReference type="NCBI Taxonomy" id="1802661"/>
    <lineage>
        <taxon>Bacteria</taxon>
        <taxon>Candidatus Yanofskyibacteriota</taxon>
    </lineage>
</organism>